<dbReference type="AlphaFoldDB" id="A0A828ZYF3"/>
<evidence type="ECO:0000313" key="2">
    <source>
        <dbReference type="Proteomes" id="UP000010553"/>
    </source>
</evidence>
<comment type="caution">
    <text evidence="1">The sequence shown here is derived from an EMBL/GenBank/DDBJ whole genome shotgun (WGS) entry which is preliminary data.</text>
</comment>
<organism evidence="1 2">
    <name type="scientific">Enterococcus faecium EnGen0003</name>
    <dbReference type="NCBI Taxonomy" id="1138901"/>
    <lineage>
        <taxon>Bacteria</taxon>
        <taxon>Bacillati</taxon>
        <taxon>Bacillota</taxon>
        <taxon>Bacilli</taxon>
        <taxon>Lactobacillales</taxon>
        <taxon>Enterococcaceae</taxon>
        <taxon>Enterococcus</taxon>
    </lineage>
</organism>
<evidence type="ECO:0000313" key="1">
    <source>
        <dbReference type="EMBL" id="ELB04167.1"/>
    </source>
</evidence>
<proteinExistence type="predicted"/>
<reference evidence="1 2" key="1">
    <citation type="submission" date="2012-12" db="EMBL/GenBank/DDBJ databases">
        <title>The Genome Sequence of Enterococcus faecium E1590.</title>
        <authorList>
            <consortium name="The Broad Institute Genome Sequencing Platform"/>
            <consortium name="The Broad Institute Genome Sequencing Center for Infectious Disease"/>
            <person name="Earl A.M."/>
            <person name="Gilmore M.S."/>
            <person name="van Schaik W."/>
            <person name="Lebreton F."/>
            <person name="Willems R.J."/>
            <person name="Walker B."/>
            <person name="Young S.K."/>
            <person name="Zeng Q."/>
            <person name="Gargeya S."/>
            <person name="Fitzgerald M."/>
            <person name="Haas B."/>
            <person name="Abouelleil A."/>
            <person name="Alvarado L."/>
            <person name="Arachchi H.M."/>
            <person name="Berlin A.M."/>
            <person name="Chapman S.B."/>
            <person name="Dewar J."/>
            <person name="Goldberg J."/>
            <person name="Griggs A."/>
            <person name="Gujja S."/>
            <person name="Hansen M."/>
            <person name="Howarth C."/>
            <person name="Imamovic A."/>
            <person name="Larimer J."/>
            <person name="McCowan C."/>
            <person name="Murphy C."/>
            <person name="Neiman D."/>
            <person name="Pearson M."/>
            <person name="Priest M."/>
            <person name="Roberts A."/>
            <person name="Saif S."/>
            <person name="Shea T."/>
            <person name="Sisk P."/>
            <person name="Sykes S."/>
            <person name="Wortman J."/>
            <person name="Nusbaum C."/>
            <person name="Birren B."/>
        </authorList>
    </citation>
    <scope>NUCLEOTIDE SEQUENCE [LARGE SCALE GENOMIC DNA]</scope>
    <source>
        <strain evidence="1 2">E1590</strain>
    </source>
</reference>
<dbReference type="Proteomes" id="UP000010553">
    <property type="component" value="Unassembled WGS sequence"/>
</dbReference>
<name>A0A828ZYF3_ENTFC</name>
<accession>A0A828ZYF3</accession>
<sequence>MVTCSFNLEEKIMAINNVIDLDAKLSLTKSVKIAGKVYEITISDEVDQALTNLNIDIPVQMETMQSRMNKLEEVDDTTSDQYKNFVQQETENMRVKSVETLDRVLGDGEGERIYKYYNSSTKALFSIISLLQEEFRNIMVERKKTADRHYKNKHKKK</sequence>
<dbReference type="EMBL" id="AHXC01000002">
    <property type="protein sequence ID" value="ELB04167.1"/>
    <property type="molecule type" value="Genomic_DNA"/>
</dbReference>
<protein>
    <submittedName>
        <fullName evidence="1">Uncharacterized protein</fullName>
    </submittedName>
</protein>
<gene>
    <name evidence="1" type="ORF">OIE_03156</name>
</gene>